<dbReference type="EMBL" id="NAAC01000031">
    <property type="protein sequence ID" value="RDJ05629.1"/>
    <property type="molecule type" value="Genomic_DNA"/>
</dbReference>
<gene>
    <name evidence="1" type="ORF">B5K06_24545</name>
</gene>
<dbReference type="AlphaFoldDB" id="A0A370KIB6"/>
<evidence type="ECO:0000313" key="2">
    <source>
        <dbReference type="Proteomes" id="UP000254939"/>
    </source>
</evidence>
<accession>A0A370KIB6</accession>
<dbReference type="Proteomes" id="UP000254939">
    <property type="component" value="Unassembled WGS sequence"/>
</dbReference>
<reference evidence="1 2" key="1">
    <citation type="submission" date="2017-03" db="EMBL/GenBank/DDBJ databases">
        <title>Genome analysis of Rhizobial strains effectives or ineffectives for nitrogen fixation isolated from bean seeds.</title>
        <authorList>
            <person name="Peralta H."/>
            <person name="Aguilar-Vera A."/>
            <person name="Mora Y."/>
            <person name="Vargas-Lagunas C."/>
            <person name="Girard L."/>
            <person name="Mora J."/>
        </authorList>
    </citation>
    <scope>NUCLEOTIDE SEQUENCE [LARGE SCALE GENOMIC DNA]</scope>
    <source>
        <strain evidence="1 2">CCGM3</strain>
    </source>
</reference>
<proteinExistence type="predicted"/>
<name>A0A370KIB6_9HYPH</name>
<protein>
    <submittedName>
        <fullName evidence="1">Uncharacterized protein</fullName>
    </submittedName>
</protein>
<evidence type="ECO:0000313" key="1">
    <source>
        <dbReference type="EMBL" id="RDJ05629.1"/>
    </source>
</evidence>
<dbReference type="OrthoDB" id="8383050at2"/>
<sequence length="75" mass="8360">MFVSNLVPGAFYWARSTKHADDKATIVQVSMVFGEEPEYWTLAVVGSEQHHMISDFEIISLAEPPGVHSLRQAAE</sequence>
<organism evidence="1 2">
    <name type="scientific">Rhizobium grahamii</name>
    <dbReference type="NCBI Taxonomy" id="1120045"/>
    <lineage>
        <taxon>Bacteria</taxon>
        <taxon>Pseudomonadati</taxon>
        <taxon>Pseudomonadota</taxon>
        <taxon>Alphaproteobacteria</taxon>
        <taxon>Hyphomicrobiales</taxon>
        <taxon>Rhizobiaceae</taxon>
        <taxon>Rhizobium/Agrobacterium group</taxon>
        <taxon>Rhizobium</taxon>
    </lineage>
</organism>
<dbReference type="RefSeq" id="WP_016557936.1">
    <property type="nucleotide sequence ID" value="NZ_KZ857266.1"/>
</dbReference>
<comment type="caution">
    <text evidence="1">The sequence shown here is derived from an EMBL/GenBank/DDBJ whole genome shotgun (WGS) entry which is preliminary data.</text>
</comment>